<evidence type="ECO:0000313" key="4">
    <source>
        <dbReference type="Proteomes" id="UP000719412"/>
    </source>
</evidence>
<feature type="compositionally biased region" description="Polar residues" evidence="1">
    <location>
        <begin position="637"/>
        <end position="651"/>
    </location>
</feature>
<proteinExistence type="predicted"/>
<evidence type="ECO:0000313" key="3">
    <source>
        <dbReference type="EMBL" id="KAH0811545.1"/>
    </source>
</evidence>
<dbReference type="EMBL" id="JABDTM020026723">
    <property type="protein sequence ID" value="KAH0811545.1"/>
    <property type="molecule type" value="Genomic_DNA"/>
</dbReference>
<evidence type="ECO:0000256" key="1">
    <source>
        <dbReference type="SAM" id="MobiDB-lite"/>
    </source>
</evidence>
<feature type="compositionally biased region" description="Polar residues" evidence="1">
    <location>
        <begin position="480"/>
        <end position="496"/>
    </location>
</feature>
<name>A0A8J6HBD9_TENMO</name>
<reference evidence="3" key="1">
    <citation type="journal article" date="2020" name="J Insects Food Feed">
        <title>The yellow mealworm (Tenebrio molitor) genome: a resource for the emerging insects as food and feed industry.</title>
        <authorList>
            <person name="Eriksson T."/>
            <person name="Andere A."/>
            <person name="Kelstrup H."/>
            <person name="Emery V."/>
            <person name="Picard C."/>
        </authorList>
    </citation>
    <scope>NUCLEOTIDE SEQUENCE</scope>
    <source>
        <strain evidence="3">Stoneville</strain>
        <tissue evidence="3">Whole head</tissue>
    </source>
</reference>
<dbReference type="Pfam" id="PF25597">
    <property type="entry name" value="SH3_retrovirus"/>
    <property type="match status" value="1"/>
</dbReference>
<protein>
    <recommendedName>
        <fullName evidence="2">Retroviral polymerase SH3-like domain-containing protein</fullName>
    </recommendedName>
</protein>
<sequence length="679" mass="77695">MIIRTGHWKTGIKFFKATNQRLKFLIAVGEYLCAERSLKNLQILASFPQSFGAVLELQWEILAELTDDLECKRRASLEVSLQFASFFQYDVYYKVVSCASNPKEKNEDRNEVDAGNWANKMQELCYPPLVNRSRRHHTIERTPTDAYKRSTSRQHLQEISLSQGLSSSNLSPRYTAYFFQFEEEVGGTPRNVRTVEHEEAVLNVFEEDGTRSIRTVSREMGLSKSSVQRVPADNRRHPYHYTGVQHLLPEDYPIRREFYLWLINQNDAPHFLSRILFSDESLFCRILAETFGKFWITNIHSAGSVEEIRSEIRDFLLLFSNRSDFLVTPEDELPGLQIQGREGTCSIARRRSAPSVAARRDEQVACSWPEHEMSGNPRKPNESHLRIFGSTVMVHVPKEKQRKWDKKYLVGYSENIKGYRLYDPESRKIIVARDVVVMKNVSDDSTTYIFIEYKEQPEPEEDSQLDSTNVENNVNDVTNIPSEMTSESEGSLYESSTSVDTTAVAQQDTLNVPEKRISLTEGVIGPEKVEWQCAMKEELKSLNENDTWELVDMPKNGTVVKNKWVFKKKYNSDGENVLEPIATETYTSPEKYAHRGGEGYKSWEPGKKGEVHGCSQCLKFTRVVEEDSSKYHRPKSPSGSTTSLRKVSGPNSLRIKISSGPASPGRPRTHRKVPNLPTS</sequence>
<feature type="domain" description="Retroviral polymerase SH3-like" evidence="2">
    <location>
        <begin position="390"/>
        <end position="443"/>
    </location>
</feature>
<dbReference type="InterPro" id="IPR057670">
    <property type="entry name" value="SH3_retrovirus"/>
</dbReference>
<gene>
    <name evidence="3" type="ORF">GEV33_011246</name>
</gene>
<reference evidence="3" key="2">
    <citation type="submission" date="2021-08" db="EMBL/GenBank/DDBJ databases">
        <authorList>
            <person name="Eriksson T."/>
        </authorList>
    </citation>
    <scope>NUCLEOTIDE SEQUENCE</scope>
    <source>
        <strain evidence="3">Stoneville</strain>
        <tissue evidence="3">Whole head</tissue>
    </source>
</reference>
<dbReference type="Proteomes" id="UP000719412">
    <property type="component" value="Unassembled WGS sequence"/>
</dbReference>
<dbReference type="PANTHER" id="PTHR47326:SF1">
    <property type="entry name" value="HTH PSQ-TYPE DOMAIN-CONTAINING PROTEIN"/>
    <property type="match status" value="1"/>
</dbReference>
<feature type="compositionally biased region" description="Low complexity" evidence="1">
    <location>
        <begin position="468"/>
        <end position="479"/>
    </location>
</feature>
<keyword evidence="4" id="KW-1185">Reference proteome</keyword>
<dbReference type="PANTHER" id="PTHR47326">
    <property type="entry name" value="TRANSPOSABLE ELEMENT TC3 TRANSPOSASE-LIKE PROTEIN"/>
    <property type="match status" value="1"/>
</dbReference>
<feature type="region of interest" description="Disordered" evidence="1">
    <location>
        <begin position="456"/>
        <end position="496"/>
    </location>
</feature>
<evidence type="ECO:0000259" key="2">
    <source>
        <dbReference type="Pfam" id="PF25597"/>
    </source>
</evidence>
<feature type="region of interest" description="Disordered" evidence="1">
    <location>
        <begin position="626"/>
        <end position="679"/>
    </location>
</feature>
<dbReference type="AlphaFoldDB" id="A0A8J6HBD9"/>
<organism evidence="3 4">
    <name type="scientific">Tenebrio molitor</name>
    <name type="common">Yellow mealworm beetle</name>
    <dbReference type="NCBI Taxonomy" id="7067"/>
    <lineage>
        <taxon>Eukaryota</taxon>
        <taxon>Metazoa</taxon>
        <taxon>Ecdysozoa</taxon>
        <taxon>Arthropoda</taxon>
        <taxon>Hexapoda</taxon>
        <taxon>Insecta</taxon>
        <taxon>Pterygota</taxon>
        <taxon>Neoptera</taxon>
        <taxon>Endopterygota</taxon>
        <taxon>Coleoptera</taxon>
        <taxon>Polyphaga</taxon>
        <taxon>Cucujiformia</taxon>
        <taxon>Tenebrionidae</taxon>
        <taxon>Tenebrio</taxon>
    </lineage>
</organism>
<comment type="caution">
    <text evidence="3">The sequence shown here is derived from an EMBL/GenBank/DDBJ whole genome shotgun (WGS) entry which is preliminary data.</text>
</comment>
<accession>A0A8J6HBD9</accession>